<organism evidence="1 2">
    <name type="scientific">Romanomermis culicivorax</name>
    <name type="common">Nematode worm</name>
    <dbReference type="NCBI Taxonomy" id="13658"/>
    <lineage>
        <taxon>Eukaryota</taxon>
        <taxon>Metazoa</taxon>
        <taxon>Ecdysozoa</taxon>
        <taxon>Nematoda</taxon>
        <taxon>Enoplea</taxon>
        <taxon>Dorylaimia</taxon>
        <taxon>Mermithida</taxon>
        <taxon>Mermithoidea</taxon>
        <taxon>Mermithidae</taxon>
        <taxon>Romanomermis</taxon>
    </lineage>
</organism>
<evidence type="ECO:0000313" key="2">
    <source>
        <dbReference type="WBParaSite" id="nRc.2.0.1.t09318-RA"/>
    </source>
</evidence>
<accession>A0A915I5A4</accession>
<protein>
    <submittedName>
        <fullName evidence="2">Uncharacterized protein</fullName>
    </submittedName>
</protein>
<evidence type="ECO:0000313" key="1">
    <source>
        <dbReference type="Proteomes" id="UP000887565"/>
    </source>
</evidence>
<name>A0A915I5A4_ROMCU</name>
<keyword evidence="1" id="KW-1185">Reference proteome</keyword>
<sequence length="109" mass="12185">MNLTFTKSTQKATATFNSIPLTTQFLKISFPGDTAAISTGQFYYGLRIGVFGCLISNSTAEFTCLTLDPKDVWGERHFLETANGTVSWLSDRKRRKLLQDDVGNHLECE</sequence>
<reference evidence="2" key="1">
    <citation type="submission" date="2022-11" db="UniProtKB">
        <authorList>
            <consortium name="WormBaseParasite"/>
        </authorList>
    </citation>
    <scope>IDENTIFICATION</scope>
</reference>
<dbReference type="AlphaFoldDB" id="A0A915I5A4"/>
<dbReference type="WBParaSite" id="nRc.2.0.1.t09318-RA">
    <property type="protein sequence ID" value="nRc.2.0.1.t09318-RA"/>
    <property type="gene ID" value="nRc.2.0.1.g09318"/>
</dbReference>
<dbReference type="Proteomes" id="UP000887565">
    <property type="component" value="Unplaced"/>
</dbReference>
<proteinExistence type="predicted"/>